<evidence type="ECO:0000256" key="8">
    <source>
        <dbReference type="ARBA" id="ARBA00047899"/>
    </source>
</evidence>
<feature type="domain" description="Protein kinase" evidence="12">
    <location>
        <begin position="1"/>
        <end position="231"/>
    </location>
</feature>
<keyword evidence="5" id="KW-0547">Nucleotide-binding</keyword>
<evidence type="ECO:0000313" key="17">
    <source>
        <dbReference type="Proteomes" id="UP000663829"/>
    </source>
</evidence>
<organism evidence="14 17">
    <name type="scientific">Didymodactylos carnosus</name>
    <dbReference type="NCBI Taxonomy" id="1234261"/>
    <lineage>
        <taxon>Eukaryota</taxon>
        <taxon>Metazoa</taxon>
        <taxon>Spiralia</taxon>
        <taxon>Gnathifera</taxon>
        <taxon>Rotifera</taxon>
        <taxon>Eurotatoria</taxon>
        <taxon>Bdelloidea</taxon>
        <taxon>Philodinida</taxon>
        <taxon>Philodinidae</taxon>
        <taxon>Didymodactylos</taxon>
    </lineage>
</organism>
<dbReference type="PANTHER" id="PTHR44899">
    <property type="entry name" value="CAMK FAMILY PROTEIN KINASE"/>
    <property type="match status" value="1"/>
</dbReference>
<evidence type="ECO:0000313" key="14">
    <source>
        <dbReference type="EMBL" id="CAF0759882.1"/>
    </source>
</evidence>
<evidence type="ECO:0000256" key="6">
    <source>
        <dbReference type="ARBA" id="ARBA00022777"/>
    </source>
</evidence>
<keyword evidence="3" id="KW-0723">Serine/threonine-protein kinase</keyword>
<dbReference type="SMART" id="SM00220">
    <property type="entry name" value="S_TKc"/>
    <property type="match status" value="1"/>
</dbReference>
<dbReference type="EC" id="2.7.11.1" evidence="2"/>
<dbReference type="PROSITE" id="PS00108">
    <property type="entry name" value="PROTEIN_KINASE_ST"/>
    <property type="match status" value="1"/>
</dbReference>
<dbReference type="AlphaFoldDB" id="A0A813PSH7"/>
<feature type="coiled-coil region" evidence="10">
    <location>
        <begin position="704"/>
        <end position="738"/>
    </location>
</feature>
<dbReference type="Proteomes" id="UP000663829">
    <property type="component" value="Unassembled WGS sequence"/>
</dbReference>
<proteinExistence type="inferred from homology"/>
<feature type="region of interest" description="Disordered" evidence="11">
    <location>
        <begin position="232"/>
        <end position="266"/>
    </location>
</feature>
<sequence length="845" mass="95530">MGKKEREDAKKEIALLAQMKHPYIVSYTESFEDLSSLYIVMDYCDGGDLHSQVQAQRGVLFNEDQILDWFVQITLALKHVHDRKVLHRDIKSENVFLMKNGSCKLGDFGIAKVLNTTMELAKTQAGSPYYLSPEICQHKPYNNKIHQPKAVISRPDGIPPARPPSVMIPAAAKTPLYDPVKVYDNPVIGKRPISVQNQNRNLQEKKVVDVNKRPASINKEIEINKRRQQILEQQKQRDEQVQNEAASNLSSAVDGKGGDHVTKQTPHAQNQQLVIANCKNRPPPAVNVGRPPVPVKNEYLENKHHVQLNKVHEQGNLRVNNANALKPNQPVNDNFAEMNRNLERIRRKNLMKHHNIKKPSAYDNVKSPQKPIIVKPVAPVNERHRSAHSRDGAIEAERKKKEVQEVLQKIQPVENSLTKILNDIGVTPKNVVKKEVILQQSIDKAIQEKRKEQSQSQQRHQWSEHTADVSILDKYSPMNDSILSNVPNLAIPDQATNAAVRSQWAVPKGTILNVLEKVRVHNVTLTSTTDSLSSFGLKNRTERIDEESAQVITSADKKKSDNTIINKPLTPTKTNRTVKGRDLPVTSSIKLSEEKIDLFQGLSTGHFDAKNKKLLRTVSDPELHKVVFIEIKSNHSLSDTENEDHEQLSKQKLPLSLKNKSGKSQFEVRQISSNMTIKSAHEPTSSYANKISNDVEDEDEDEDMKTLRDTLASYLTENDEEEGNKNSLDNQIKHSSAESVLMIKSKDVISKKSVNNSVIIDDIDDDVWYNKEDEENLVYKMRLDHKKKEELRKILGNETLEIVCEALKEVESDTQTVTNLVPASKRHLLNSDALLTLLSLNISKS</sequence>
<comment type="catalytic activity">
    <reaction evidence="8">
        <text>L-threonyl-[protein] + ATP = O-phospho-L-threonyl-[protein] + ADP + H(+)</text>
        <dbReference type="Rhea" id="RHEA:46608"/>
        <dbReference type="Rhea" id="RHEA-COMP:11060"/>
        <dbReference type="Rhea" id="RHEA-COMP:11605"/>
        <dbReference type="ChEBI" id="CHEBI:15378"/>
        <dbReference type="ChEBI" id="CHEBI:30013"/>
        <dbReference type="ChEBI" id="CHEBI:30616"/>
        <dbReference type="ChEBI" id="CHEBI:61977"/>
        <dbReference type="ChEBI" id="CHEBI:456216"/>
        <dbReference type="EC" id="2.7.11.1"/>
    </reaction>
</comment>
<feature type="compositionally biased region" description="Polar residues" evidence="11">
    <location>
        <begin position="678"/>
        <end position="692"/>
    </location>
</feature>
<reference evidence="14" key="1">
    <citation type="submission" date="2021-02" db="EMBL/GenBank/DDBJ databases">
        <authorList>
            <person name="Nowell W R."/>
        </authorList>
    </citation>
    <scope>NUCLEOTIDE SEQUENCE</scope>
</reference>
<evidence type="ECO:0000256" key="7">
    <source>
        <dbReference type="ARBA" id="ARBA00022840"/>
    </source>
</evidence>
<keyword evidence="10" id="KW-0175">Coiled coil</keyword>
<dbReference type="InterPro" id="IPR051131">
    <property type="entry name" value="NEK_Ser/Thr_kinase_NIMA"/>
</dbReference>
<name>A0A813PSH7_9BILA</name>
<evidence type="ECO:0000256" key="9">
    <source>
        <dbReference type="ARBA" id="ARBA00048679"/>
    </source>
</evidence>
<dbReference type="OrthoDB" id="248923at2759"/>
<evidence type="ECO:0000313" key="16">
    <source>
        <dbReference type="EMBL" id="CAF3540636.1"/>
    </source>
</evidence>
<dbReference type="InterPro" id="IPR008271">
    <property type="entry name" value="Ser/Thr_kinase_AS"/>
</dbReference>
<evidence type="ECO:0000256" key="1">
    <source>
        <dbReference type="ARBA" id="ARBA00010886"/>
    </source>
</evidence>
<dbReference type="GO" id="GO:0004674">
    <property type="term" value="F:protein serine/threonine kinase activity"/>
    <property type="evidence" value="ECO:0007669"/>
    <property type="project" value="UniProtKB-KW"/>
</dbReference>
<feature type="compositionally biased region" description="Acidic residues" evidence="11">
    <location>
        <begin position="694"/>
        <end position="703"/>
    </location>
</feature>
<comment type="catalytic activity">
    <reaction evidence="9">
        <text>L-seryl-[protein] + ATP = O-phospho-L-seryl-[protein] + ADP + H(+)</text>
        <dbReference type="Rhea" id="RHEA:17989"/>
        <dbReference type="Rhea" id="RHEA-COMP:9863"/>
        <dbReference type="Rhea" id="RHEA-COMP:11604"/>
        <dbReference type="ChEBI" id="CHEBI:15378"/>
        <dbReference type="ChEBI" id="CHEBI:29999"/>
        <dbReference type="ChEBI" id="CHEBI:30616"/>
        <dbReference type="ChEBI" id="CHEBI:83421"/>
        <dbReference type="ChEBI" id="CHEBI:456216"/>
        <dbReference type="EC" id="2.7.11.1"/>
    </reaction>
</comment>
<evidence type="ECO:0000256" key="4">
    <source>
        <dbReference type="ARBA" id="ARBA00022679"/>
    </source>
</evidence>
<feature type="compositionally biased region" description="Polar residues" evidence="11">
    <location>
        <begin position="242"/>
        <end position="251"/>
    </location>
</feature>
<dbReference type="Proteomes" id="UP000682733">
    <property type="component" value="Unassembled WGS sequence"/>
</dbReference>
<dbReference type="EMBL" id="CAJNOQ010000122">
    <property type="protein sequence ID" value="CAF0759882.1"/>
    <property type="molecule type" value="Genomic_DNA"/>
</dbReference>
<evidence type="ECO:0000256" key="11">
    <source>
        <dbReference type="SAM" id="MobiDB-lite"/>
    </source>
</evidence>
<gene>
    <name evidence="14" type="ORF">GPM918_LOCUS1324</name>
    <name evidence="13" type="ORF">OVA965_LOCUS1276</name>
    <name evidence="16" type="ORF">SRO942_LOCUS1324</name>
    <name evidence="15" type="ORF">TMI583_LOCUS1277</name>
</gene>
<evidence type="ECO:0000313" key="15">
    <source>
        <dbReference type="EMBL" id="CAF3515291.1"/>
    </source>
</evidence>
<comment type="caution">
    <text evidence="14">The sequence shown here is derived from an EMBL/GenBank/DDBJ whole genome shotgun (WGS) entry which is preliminary data.</text>
</comment>
<dbReference type="EMBL" id="CAJNOK010000228">
    <property type="protein sequence ID" value="CAF0738261.1"/>
    <property type="molecule type" value="Genomic_DNA"/>
</dbReference>
<dbReference type="SUPFAM" id="SSF56112">
    <property type="entry name" value="Protein kinase-like (PK-like)"/>
    <property type="match status" value="1"/>
</dbReference>
<dbReference type="InterPro" id="IPR011009">
    <property type="entry name" value="Kinase-like_dom_sf"/>
</dbReference>
<feature type="region of interest" description="Disordered" evidence="11">
    <location>
        <begin position="678"/>
        <end position="704"/>
    </location>
</feature>
<dbReference type="Gene3D" id="1.10.510.10">
    <property type="entry name" value="Transferase(Phosphotransferase) domain 1"/>
    <property type="match status" value="1"/>
</dbReference>
<dbReference type="Pfam" id="PF00069">
    <property type="entry name" value="Pkinase"/>
    <property type="match status" value="1"/>
</dbReference>
<dbReference type="Proteomes" id="UP000681722">
    <property type="component" value="Unassembled WGS sequence"/>
</dbReference>
<dbReference type="Gene3D" id="3.30.200.20">
    <property type="entry name" value="Phosphorylase Kinase, domain 1"/>
    <property type="match status" value="1"/>
</dbReference>
<keyword evidence="4" id="KW-0808">Transferase</keyword>
<comment type="similarity">
    <text evidence="1">Belongs to the protein kinase superfamily. NEK Ser/Thr protein kinase family. NIMA subfamily.</text>
</comment>
<evidence type="ECO:0000313" key="13">
    <source>
        <dbReference type="EMBL" id="CAF0738261.1"/>
    </source>
</evidence>
<dbReference type="EMBL" id="CAJOBA010000228">
    <property type="protein sequence ID" value="CAF3515291.1"/>
    <property type="molecule type" value="Genomic_DNA"/>
</dbReference>
<protein>
    <recommendedName>
        <fullName evidence="2">non-specific serine/threonine protein kinase</fullName>
        <ecNumber evidence="2">2.7.11.1</ecNumber>
    </recommendedName>
</protein>
<accession>A0A813PSH7</accession>
<evidence type="ECO:0000256" key="2">
    <source>
        <dbReference type="ARBA" id="ARBA00012513"/>
    </source>
</evidence>
<evidence type="ECO:0000259" key="12">
    <source>
        <dbReference type="PROSITE" id="PS50011"/>
    </source>
</evidence>
<evidence type="ECO:0000256" key="5">
    <source>
        <dbReference type="ARBA" id="ARBA00022741"/>
    </source>
</evidence>
<dbReference type="EMBL" id="CAJOBC010000122">
    <property type="protein sequence ID" value="CAF3540636.1"/>
    <property type="molecule type" value="Genomic_DNA"/>
</dbReference>
<dbReference type="Proteomes" id="UP000677228">
    <property type="component" value="Unassembled WGS sequence"/>
</dbReference>
<keyword evidence="6" id="KW-0418">Kinase</keyword>
<evidence type="ECO:0000256" key="3">
    <source>
        <dbReference type="ARBA" id="ARBA00022527"/>
    </source>
</evidence>
<keyword evidence="17" id="KW-1185">Reference proteome</keyword>
<dbReference type="PANTHER" id="PTHR44899:SF3">
    <property type="entry name" value="SERINE_THREONINE-PROTEIN KINASE NEK1"/>
    <property type="match status" value="1"/>
</dbReference>
<keyword evidence="7" id="KW-0067">ATP-binding</keyword>
<dbReference type="PROSITE" id="PS50011">
    <property type="entry name" value="PROTEIN_KINASE_DOM"/>
    <property type="match status" value="1"/>
</dbReference>
<dbReference type="InterPro" id="IPR000719">
    <property type="entry name" value="Prot_kinase_dom"/>
</dbReference>
<evidence type="ECO:0000256" key="10">
    <source>
        <dbReference type="SAM" id="Coils"/>
    </source>
</evidence>
<dbReference type="GO" id="GO:0005524">
    <property type="term" value="F:ATP binding"/>
    <property type="evidence" value="ECO:0007669"/>
    <property type="project" value="UniProtKB-KW"/>
</dbReference>